<name>A0A183GQX6_HELPZ</name>
<organism evidence="2 3">
    <name type="scientific">Heligmosomoides polygyrus</name>
    <name type="common">Parasitic roundworm</name>
    <dbReference type="NCBI Taxonomy" id="6339"/>
    <lineage>
        <taxon>Eukaryota</taxon>
        <taxon>Metazoa</taxon>
        <taxon>Ecdysozoa</taxon>
        <taxon>Nematoda</taxon>
        <taxon>Chromadorea</taxon>
        <taxon>Rhabditida</taxon>
        <taxon>Rhabditina</taxon>
        <taxon>Rhabditomorpha</taxon>
        <taxon>Strongyloidea</taxon>
        <taxon>Heligmosomidae</taxon>
        <taxon>Heligmosomoides</taxon>
    </lineage>
</organism>
<evidence type="ECO:0000313" key="2">
    <source>
        <dbReference type="Proteomes" id="UP000050761"/>
    </source>
</evidence>
<gene>
    <name evidence="1" type="ORF">HPBE_LOCUS25095</name>
</gene>
<reference evidence="1 2" key="1">
    <citation type="submission" date="2018-11" db="EMBL/GenBank/DDBJ databases">
        <authorList>
            <consortium name="Pathogen Informatics"/>
        </authorList>
    </citation>
    <scope>NUCLEOTIDE SEQUENCE [LARGE SCALE GENOMIC DNA]</scope>
</reference>
<evidence type="ECO:0000313" key="3">
    <source>
        <dbReference type="WBParaSite" id="HPBE_0002509601-mRNA-1"/>
    </source>
</evidence>
<dbReference type="AlphaFoldDB" id="A0A183GQX6"/>
<protein>
    <submittedName>
        <fullName evidence="1 3">Uncharacterized protein</fullName>
    </submittedName>
</protein>
<dbReference type="EMBL" id="UZAH01037339">
    <property type="protein sequence ID" value="VDP49055.1"/>
    <property type="molecule type" value="Genomic_DNA"/>
</dbReference>
<dbReference type="WBParaSite" id="HPBE_0002509601-mRNA-1">
    <property type="protein sequence ID" value="HPBE_0002509601-mRNA-1"/>
    <property type="gene ID" value="HPBE_0002509601"/>
</dbReference>
<accession>A0A3P8F027</accession>
<keyword evidence="2" id="KW-1185">Reference proteome</keyword>
<accession>A0A183GQX6</accession>
<reference evidence="3" key="2">
    <citation type="submission" date="2019-09" db="UniProtKB">
        <authorList>
            <consortium name="WormBaseParasite"/>
        </authorList>
    </citation>
    <scope>IDENTIFICATION</scope>
</reference>
<dbReference type="Proteomes" id="UP000050761">
    <property type="component" value="Unassembled WGS sequence"/>
</dbReference>
<proteinExistence type="predicted"/>
<sequence length="85" mass="9237">MDESGVEAEPGPWVSFVACHYSSSRESVPQSINTEPFLAAVPRTSPTQVDPAPPQLHGSWAEHIEVKGSTVLSRRKRLMALAPLN</sequence>
<evidence type="ECO:0000313" key="1">
    <source>
        <dbReference type="EMBL" id="VDP49055.1"/>
    </source>
</evidence>